<dbReference type="PANTHER" id="PTHR10782">
    <property type="entry name" value="ZINC FINGER MIZ DOMAIN-CONTAINING PROTEIN"/>
    <property type="match status" value="1"/>
</dbReference>
<evidence type="ECO:0000256" key="8">
    <source>
        <dbReference type="ARBA" id="ARBA00022833"/>
    </source>
</evidence>
<dbReference type="InterPro" id="IPR023321">
    <property type="entry name" value="PINIT"/>
</dbReference>
<feature type="compositionally biased region" description="Polar residues" evidence="11">
    <location>
        <begin position="681"/>
        <end position="693"/>
    </location>
</feature>
<feature type="domain" description="SAP" evidence="12">
    <location>
        <begin position="27"/>
        <end position="61"/>
    </location>
</feature>
<feature type="compositionally biased region" description="Low complexity" evidence="11">
    <location>
        <begin position="530"/>
        <end position="540"/>
    </location>
</feature>
<feature type="compositionally biased region" description="Low complexity" evidence="11">
    <location>
        <begin position="635"/>
        <end position="653"/>
    </location>
</feature>
<feature type="region of interest" description="Disordered" evidence="11">
    <location>
        <begin position="1277"/>
        <end position="1359"/>
    </location>
</feature>
<evidence type="ECO:0000256" key="7">
    <source>
        <dbReference type="ARBA" id="ARBA00022786"/>
    </source>
</evidence>
<dbReference type="VEuPathDB" id="FungiDB:QG37_03094"/>
<feature type="compositionally biased region" description="Polar residues" evidence="11">
    <location>
        <begin position="608"/>
        <end position="634"/>
    </location>
</feature>
<feature type="compositionally biased region" description="Basic and acidic residues" evidence="11">
    <location>
        <begin position="904"/>
        <end position="922"/>
    </location>
</feature>
<feature type="domain" description="PINIT" evidence="14">
    <location>
        <begin position="154"/>
        <end position="303"/>
    </location>
</feature>
<dbReference type="Proteomes" id="UP000037122">
    <property type="component" value="Unassembled WGS sequence"/>
</dbReference>
<feature type="compositionally biased region" description="Basic and acidic residues" evidence="11">
    <location>
        <begin position="1116"/>
        <end position="1125"/>
    </location>
</feature>
<dbReference type="InterPro" id="IPR038654">
    <property type="entry name" value="PINIT_sf"/>
</dbReference>
<feature type="compositionally biased region" description="Polar residues" evidence="11">
    <location>
        <begin position="1069"/>
        <end position="1093"/>
    </location>
</feature>
<dbReference type="GO" id="GO:0008270">
    <property type="term" value="F:zinc ion binding"/>
    <property type="evidence" value="ECO:0007669"/>
    <property type="project" value="UniProtKB-KW"/>
</dbReference>
<keyword evidence="6 10" id="KW-0863">Zinc-finger</keyword>
<feature type="compositionally biased region" description="Basic and acidic residues" evidence="11">
    <location>
        <begin position="1094"/>
        <end position="1109"/>
    </location>
</feature>
<name>A0A0L0P1J3_CANAR</name>
<protein>
    <submittedName>
        <fullName evidence="15">Uncharacterized protein</fullName>
    </submittedName>
</protein>
<feature type="compositionally biased region" description="Basic and acidic residues" evidence="11">
    <location>
        <begin position="519"/>
        <end position="529"/>
    </location>
</feature>
<dbReference type="VEuPathDB" id="FungiDB:CJJ07_004202"/>
<dbReference type="SUPFAM" id="SSF68906">
    <property type="entry name" value="SAP domain"/>
    <property type="match status" value="1"/>
</dbReference>
<feature type="compositionally biased region" description="Low complexity" evidence="11">
    <location>
        <begin position="450"/>
        <end position="462"/>
    </location>
</feature>
<evidence type="ECO:0000313" key="15">
    <source>
        <dbReference type="EMBL" id="KNE00145.1"/>
    </source>
</evidence>
<comment type="subcellular location">
    <subcellularLocation>
        <location evidence="1">Nucleus</location>
    </subcellularLocation>
</comment>
<feature type="region of interest" description="Disordered" evidence="11">
    <location>
        <begin position="1190"/>
        <end position="1227"/>
    </location>
</feature>
<gene>
    <name evidence="15" type="ORF">QG37_03094</name>
</gene>
<dbReference type="InterPro" id="IPR004181">
    <property type="entry name" value="Znf_MIZ"/>
</dbReference>
<dbReference type="PANTHER" id="PTHR10782:SF4">
    <property type="entry name" value="TONALLI, ISOFORM E"/>
    <property type="match status" value="1"/>
</dbReference>
<dbReference type="VEuPathDB" id="FungiDB:CJJ09_003015"/>
<evidence type="ECO:0000259" key="14">
    <source>
        <dbReference type="PROSITE" id="PS51466"/>
    </source>
</evidence>
<keyword evidence="8" id="KW-0862">Zinc</keyword>
<feature type="region of interest" description="Disordered" evidence="11">
    <location>
        <begin position="878"/>
        <end position="982"/>
    </location>
</feature>
<feature type="compositionally biased region" description="Polar residues" evidence="11">
    <location>
        <begin position="1348"/>
        <end position="1359"/>
    </location>
</feature>
<feature type="region of interest" description="Disordered" evidence="11">
    <location>
        <begin position="434"/>
        <end position="779"/>
    </location>
</feature>
<dbReference type="InterPro" id="IPR013083">
    <property type="entry name" value="Znf_RING/FYVE/PHD"/>
</dbReference>
<feature type="compositionally biased region" description="Polar residues" evidence="11">
    <location>
        <begin position="1027"/>
        <end position="1040"/>
    </location>
</feature>
<comment type="similarity">
    <text evidence="3">Belongs to the PIAS family.</text>
</comment>
<feature type="compositionally biased region" description="Polar residues" evidence="11">
    <location>
        <begin position="585"/>
        <end position="598"/>
    </location>
</feature>
<comment type="caution">
    <text evidence="15">The sequence shown here is derived from an EMBL/GenBank/DDBJ whole genome shotgun (WGS) entry which is preliminary data.</text>
</comment>
<feature type="compositionally biased region" description="Polar residues" evidence="11">
    <location>
        <begin position="701"/>
        <end position="711"/>
    </location>
</feature>
<dbReference type="VEuPathDB" id="FungiDB:CJI96_0001435"/>
<keyword evidence="4" id="KW-0808">Transferase</keyword>
<proteinExistence type="inferred from homology"/>
<evidence type="ECO:0000256" key="2">
    <source>
        <dbReference type="ARBA" id="ARBA00004718"/>
    </source>
</evidence>
<accession>A0A0L0P1J3</accession>
<dbReference type="Gene3D" id="1.10.720.30">
    <property type="entry name" value="SAP domain"/>
    <property type="match status" value="1"/>
</dbReference>
<comment type="pathway">
    <text evidence="2">Protein modification; protein sumoylation.</text>
</comment>
<dbReference type="Pfam" id="PF14324">
    <property type="entry name" value="PINIT"/>
    <property type="match status" value="1"/>
</dbReference>
<sequence>MSQTLSSSHALRLALSATEFESTLTFFRLLKVTQLKELCKLVGLALKGKKQDLLYRLELYTRSCYAAGENIRLLAIRSVVLKMLNHDPVPDFHNLCHALQLGLIDFQQLLQQNSQQNHRLTSGLGQVLNRKVSPSTHTHVNPMAGGYSSGNTLHGSLYYPKYSGPMLLFQSTIFYQLIRMVHGFPYMMVALKGRNVCNVPVSLNAEEIELLEQSPDARLYLFSGLSSTPNPAKTPIQFPPIEIHVDGINTKQYVKGLKGKPGTCRPADLTKYVTNLRRQFTINIVYSDALEPYILYVYIVHARSPENLVTSIEKEGSHIPIDVTKKAIQRDYEQNQDDDIVMDTSSISLRCPLTYARMKHPMKSTACDHVQCFDGLSFLTMQERIPSWICPVCSAQLDQNLLAVLDYMCEILLKTSEEVDTVLLHTDGSWSVQEDLEMKDESSSPPPKSPSAAAASTRSEPPNESIEVISLDSESEDEAVSSESASGYPSTSSAALTVPQPSQEAQPTQEIQQPNPLHTQHERHIEPLQHSHSSPQIQQPGYSSQRQIPGLQTSTDAGSYYHQNRSLISYTLNPPPSSEFRDAYHSSNGRQAHSSQPTHWVRYHDSSRSGSITTTANSSKGHTGMSSSRPYVTTNGNSVSGASGSSIGASGQSYTPPSANSPTILNRPFTAHPASRPQLPTPHQQSLLQQGQRHSLPLPTATAQETRQGDTTQERGESSSDNDTLLNNRHEPSENTPLSKHRRKAPVIQDDPDLGSDSRSLPPVRANDPNRRDLQRSPPVRAFDESALALNQASPQNSYHESPILPAPRSASPQNVTRLPSINTLNQNLRNGASSTHNSGFIVPWARDQPISSSSSPEVAKNSSSAYVSGQQVSNASAMAQQQLTAGSAHGWRGAATNGINSPEPDRITEQTNRKALQKDSPELSQLSKAGSVIQKIHQQYSRSSSPSAQQPQASSSSANRSALTSSGSTQETQANANAAATAVTSLASADTDQQNTTGEKGVSHEAQSLINESQKTGIPHQRERQSQVPEVNQQPPNARQSVIAERYRQLILTSSTLINNYHKMALDTNHSNNSGIPNVPSTSQSANSQPQEGSKREISGVEGRENDATRIQQSKSERTEEQTLKEGNNTGDSMSATEVSSSTTTKGNSEQSTETTADVPALLQAQAVKPSAIQDSLTTTSEMMQKTLTGMTHSSSKNRNTRTEQEHQRLSEPEHNRPAPEPARAENYSRSAFDVLTEEDAFQKIKGVLDIEISGNLLRSRSPLATQASEPLALPSGTAVHSQSTPHVNRVQELSNGENTSPIDSRIERMSIETPNGKKRSILNSSSERSWNKRLNRQGSKKFDPSEINSSQIIELDD</sequence>
<feature type="region of interest" description="Disordered" evidence="11">
    <location>
        <begin position="792"/>
        <end position="817"/>
    </location>
</feature>
<evidence type="ECO:0000256" key="1">
    <source>
        <dbReference type="ARBA" id="ARBA00004123"/>
    </source>
</evidence>
<organism evidence="15 16">
    <name type="scientific">Candidozyma auris</name>
    <name type="common">Yeast</name>
    <name type="synonym">Candida auris</name>
    <dbReference type="NCBI Taxonomy" id="498019"/>
    <lineage>
        <taxon>Eukaryota</taxon>
        <taxon>Fungi</taxon>
        <taxon>Dikarya</taxon>
        <taxon>Ascomycota</taxon>
        <taxon>Saccharomycotina</taxon>
        <taxon>Pichiomycetes</taxon>
        <taxon>Metschnikowiaceae</taxon>
        <taxon>Candidozyma</taxon>
    </lineage>
</organism>
<evidence type="ECO:0000256" key="6">
    <source>
        <dbReference type="ARBA" id="ARBA00022771"/>
    </source>
</evidence>
<keyword evidence="5" id="KW-0479">Metal-binding</keyword>
<dbReference type="PROSITE" id="PS51466">
    <property type="entry name" value="PINIT"/>
    <property type="match status" value="1"/>
</dbReference>
<dbReference type="PROSITE" id="PS50800">
    <property type="entry name" value="SAP"/>
    <property type="match status" value="1"/>
</dbReference>
<dbReference type="InterPro" id="IPR036361">
    <property type="entry name" value="SAP_dom_sf"/>
</dbReference>
<evidence type="ECO:0000256" key="11">
    <source>
        <dbReference type="SAM" id="MobiDB-lite"/>
    </source>
</evidence>
<dbReference type="UniPathway" id="UPA00886"/>
<evidence type="ECO:0000256" key="3">
    <source>
        <dbReference type="ARBA" id="ARBA00005383"/>
    </source>
</evidence>
<feature type="compositionally biased region" description="Polar residues" evidence="11">
    <location>
        <begin position="1280"/>
        <end position="1304"/>
    </location>
</feature>
<dbReference type="Gene3D" id="2.60.120.780">
    <property type="entry name" value="PINIT domain"/>
    <property type="match status" value="1"/>
</dbReference>
<feature type="region of interest" description="Disordered" evidence="11">
    <location>
        <begin position="1069"/>
        <end position="1157"/>
    </location>
</feature>
<feature type="region of interest" description="Disordered" evidence="11">
    <location>
        <begin position="988"/>
        <end position="1007"/>
    </location>
</feature>
<keyword evidence="7" id="KW-0833">Ubl conjugation pathway</keyword>
<evidence type="ECO:0000259" key="12">
    <source>
        <dbReference type="PROSITE" id="PS50800"/>
    </source>
</evidence>
<dbReference type="InterPro" id="IPR003034">
    <property type="entry name" value="SAP_dom"/>
</dbReference>
<feature type="compositionally biased region" description="Polar residues" evidence="11">
    <location>
        <begin position="654"/>
        <end position="664"/>
    </location>
</feature>
<feature type="compositionally biased region" description="Polar residues" evidence="11">
    <location>
        <begin position="541"/>
        <end position="572"/>
    </location>
</feature>
<evidence type="ECO:0000259" key="13">
    <source>
        <dbReference type="PROSITE" id="PS51044"/>
    </source>
</evidence>
<feature type="region of interest" description="Disordered" evidence="11">
    <location>
        <begin position="1015"/>
        <end position="1040"/>
    </location>
</feature>
<dbReference type="PROSITE" id="PS51044">
    <property type="entry name" value="ZF_SP_RING"/>
    <property type="match status" value="1"/>
</dbReference>
<evidence type="ECO:0000256" key="4">
    <source>
        <dbReference type="ARBA" id="ARBA00022679"/>
    </source>
</evidence>
<dbReference type="Pfam" id="PF02037">
    <property type="entry name" value="SAP"/>
    <property type="match status" value="1"/>
</dbReference>
<dbReference type="GO" id="GO:0016925">
    <property type="term" value="P:protein sumoylation"/>
    <property type="evidence" value="ECO:0007669"/>
    <property type="project" value="UniProtKB-UniPathway"/>
</dbReference>
<dbReference type="EMBL" id="LGST01000020">
    <property type="protein sequence ID" value="KNE00145.1"/>
    <property type="molecule type" value="Genomic_DNA"/>
</dbReference>
<feature type="compositionally biased region" description="Low complexity" evidence="11">
    <location>
        <begin position="939"/>
        <end position="982"/>
    </location>
</feature>
<feature type="domain" description="SP-RING-type" evidence="13">
    <location>
        <begin position="336"/>
        <end position="421"/>
    </location>
</feature>
<reference evidence="16" key="1">
    <citation type="journal article" date="2015" name="BMC Genomics">
        <title>Draft genome of a commonly misdiagnosed multidrug resistant pathogen Candida auris.</title>
        <authorList>
            <person name="Chatterjee S."/>
            <person name="Alampalli S.V."/>
            <person name="Nageshan R.K."/>
            <person name="Chettiar S.T."/>
            <person name="Joshi S."/>
            <person name="Tatu U.S."/>
        </authorList>
    </citation>
    <scope>NUCLEOTIDE SEQUENCE [LARGE SCALE GENOMIC DNA]</scope>
    <source>
        <strain evidence="16">6684</strain>
    </source>
</reference>
<feature type="compositionally biased region" description="Basic and acidic residues" evidence="11">
    <location>
        <begin position="1202"/>
        <end position="1219"/>
    </location>
</feature>
<dbReference type="GO" id="GO:0005634">
    <property type="term" value="C:nucleus"/>
    <property type="evidence" value="ECO:0007669"/>
    <property type="project" value="UniProtKB-SubCell"/>
</dbReference>
<dbReference type="VEuPathDB" id="FungiDB:CJJ09_003016"/>
<evidence type="ECO:0000256" key="10">
    <source>
        <dbReference type="PROSITE-ProRule" id="PRU00452"/>
    </source>
</evidence>
<dbReference type="GO" id="GO:0061665">
    <property type="term" value="F:SUMO ligase activity"/>
    <property type="evidence" value="ECO:0007669"/>
    <property type="project" value="TreeGrafter"/>
</dbReference>
<dbReference type="VEuPathDB" id="FungiDB:CJI97_001068"/>
<dbReference type="Pfam" id="PF02891">
    <property type="entry name" value="zf-MIZ"/>
    <property type="match status" value="1"/>
</dbReference>
<feature type="compositionally biased region" description="Polar residues" evidence="11">
    <location>
        <begin position="1190"/>
        <end position="1199"/>
    </location>
</feature>
<feature type="compositionally biased region" description="Polar residues" evidence="11">
    <location>
        <begin position="487"/>
        <end position="518"/>
    </location>
</feature>
<dbReference type="GO" id="GO:0000785">
    <property type="term" value="C:chromatin"/>
    <property type="evidence" value="ECO:0007669"/>
    <property type="project" value="TreeGrafter"/>
</dbReference>
<feature type="compositionally biased region" description="Polar residues" evidence="11">
    <location>
        <begin position="1126"/>
        <end position="1157"/>
    </location>
</feature>
<evidence type="ECO:0000256" key="5">
    <source>
        <dbReference type="ARBA" id="ARBA00022723"/>
    </source>
</evidence>
<dbReference type="Gene3D" id="3.30.40.10">
    <property type="entry name" value="Zinc/RING finger domain, C3HC4 (zinc finger)"/>
    <property type="match status" value="1"/>
</dbReference>
<evidence type="ECO:0000256" key="9">
    <source>
        <dbReference type="ARBA" id="ARBA00023242"/>
    </source>
</evidence>
<dbReference type="VEuPathDB" id="FungiDB:B9J08_001048"/>
<dbReference type="SMART" id="SM00513">
    <property type="entry name" value="SAP"/>
    <property type="match status" value="1"/>
</dbReference>
<evidence type="ECO:0000313" key="16">
    <source>
        <dbReference type="Proteomes" id="UP000037122"/>
    </source>
</evidence>
<keyword evidence="9" id="KW-0539">Nucleus</keyword>